<comment type="similarity">
    <text evidence="1">Belongs to the ABC transporter superfamily.</text>
</comment>
<feature type="region of interest" description="Disordered" evidence="5">
    <location>
        <begin position="301"/>
        <end position="340"/>
    </location>
</feature>
<evidence type="ECO:0000256" key="4">
    <source>
        <dbReference type="ARBA" id="ARBA00022840"/>
    </source>
</evidence>
<reference evidence="7" key="1">
    <citation type="submission" date="2022-10" db="EMBL/GenBank/DDBJ databases">
        <title>The complete genomes of actinobacterial strains from the NBC collection.</title>
        <authorList>
            <person name="Joergensen T.S."/>
            <person name="Alvarez Arevalo M."/>
            <person name="Sterndorff E.B."/>
            <person name="Faurdal D."/>
            <person name="Vuksanovic O."/>
            <person name="Mourched A.-S."/>
            <person name="Charusanti P."/>
            <person name="Shaw S."/>
            <person name="Blin K."/>
            <person name="Weber T."/>
        </authorList>
    </citation>
    <scope>NUCLEOTIDE SEQUENCE</scope>
    <source>
        <strain evidence="7">NBC_00668</strain>
    </source>
</reference>
<dbReference type="SUPFAM" id="SSF52540">
    <property type="entry name" value="P-loop containing nucleoside triphosphate hydrolases"/>
    <property type="match status" value="1"/>
</dbReference>
<dbReference type="PROSITE" id="PS00211">
    <property type="entry name" value="ABC_TRANSPORTER_1"/>
    <property type="match status" value="1"/>
</dbReference>
<evidence type="ECO:0000256" key="3">
    <source>
        <dbReference type="ARBA" id="ARBA00022741"/>
    </source>
</evidence>
<protein>
    <submittedName>
        <fullName evidence="7">ATP-binding cassette domain-containing protein</fullName>
    </submittedName>
</protein>
<evidence type="ECO:0000313" key="7">
    <source>
        <dbReference type="EMBL" id="WUT82048.1"/>
    </source>
</evidence>
<dbReference type="PROSITE" id="PS50893">
    <property type="entry name" value="ABC_TRANSPORTER_2"/>
    <property type="match status" value="1"/>
</dbReference>
<evidence type="ECO:0000256" key="5">
    <source>
        <dbReference type="SAM" id="MobiDB-lite"/>
    </source>
</evidence>
<dbReference type="RefSeq" id="WP_329396836.1">
    <property type="nucleotide sequence ID" value="NZ_CP109019.1"/>
</dbReference>
<sequence length="340" mass="36644">MTSIDVKELTKEYGTTRAVDRLTFSVRPGQVTGFLGPNGAGKSTTMRLVLGLDRPTSGTATLGGRPYAEYAEPLRHVGALLDAQAAHGSRTARNHLLALAASNRIPARRVDEVLEEAGIARVASRRIRTFSLGMRQRLGIAAALLGDPSVLILDEPSNGLDPEGIIWIRELMRGLAREGRAVLVSSHLMNETASFADHLVVLGRGRLLADTPMQDFIDSRIQPRVRLRTTEGSRLRTLLISRGFTPVQGEDGRWIVEGARVEDVGPLAAADGIPILELATEEATLEQAYLDLTADEAEFASVSPAGLNRPTSPSSSHRSNHSYPSSPSSRSARSTTDQEV</sequence>
<dbReference type="InterPro" id="IPR027417">
    <property type="entry name" value="P-loop_NTPase"/>
</dbReference>
<feature type="domain" description="ABC transporter" evidence="6">
    <location>
        <begin position="4"/>
        <end position="229"/>
    </location>
</feature>
<feature type="compositionally biased region" description="Low complexity" evidence="5">
    <location>
        <begin position="308"/>
        <end position="340"/>
    </location>
</feature>
<keyword evidence="4 7" id="KW-0067">ATP-binding</keyword>
<evidence type="ECO:0000259" key="6">
    <source>
        <dbReference type="PROSITE" id="PS50893"/>
    </source>
</evidence>
<dbReference type="PANTHER" id="PTHR43335:SF4">
    <property type="entry name" value="ABC TRANSPORTER, ATP-BINDING PROTEIN"/>
    <property type="match status" value="1"/>
</dbReference>
<dbReference type="Proteomes" id="UP001432060">
    <property type="component" value="Chromosome"/>
</dbReference>
<dbReference type="PANTHER" id="PTHR43335">
    <property type="entry name" value="ABC TRANSPORTER, ATP-BINDING PROTEIN"/>
    <property type="match status" value="1"/>
</dbReference>
<dbReference type="InterPro" id="IPR017871">
    <property type="entry name" value="ABC_transporter-like_CS"/>
</dbReference>
<dbReference type="InterPro" id="IPR003439">
    <property type="entry name" value="ABC_transporter-like_ATP-bd"/>
</dbReference>
<name>A0ABZ1XEU3_9ACTN</name>
<evidence type="ECO:0000256" key="1">
    <source>
        <dbReference type="ARBA" id="ARBA00005417"/>
    </source>
</evidence>
<keyword evidence="2" id="KW-0813">Transport</keyword>
<dbReference type="SMART" id="SM00382">
    <property type="entry name" value="AAA"/>
    <property type="match status" value="1"/>
</dbReference>
<proteinExistence type="inferred from homology"/>
<keyword evidence="8" id="KW-1185">Reference proteome</keyword>
<dbReference type="InterPro" id="IPR003593">
    <property type="entry name" value="AAA+_ATPase"/>
</dbReference>
<evidence type="ECO:0000256" key="2">
    <source>
        <dbReference type="ARBA" id="ARBA00022448"/>
    </source>
</evidence>
<organism evidence="7 8">
    <name type="scientific">Streptomyces melanogenes</name>
    <dbReference type="NCBI Taxonomy" id="67326"/>
    <lineage>
        <taxon>Bacteria</taxon>
        <taxon>Bacillati</taxon>
        <taxon>Actinomycetota</taxon>
        <taxon>Actinomycetes</taxon>
        <taxon>Kitasatosporales</taxon>
        <taxon>Streptomycetaceae</taxon>
        <taxon>Streptomyces</taxon>
    </lineage>
</organism>
<evidence type="ECO:0000313" key="8">
    <source>
        <dbReference type="Proteomes" id="UP001432060"/>
    </source>
</evidence>
<accession>A0ABZ1XEU3</accession>
<dbReference type="Gene3D" id="3.40.50.300">
    <property type="entry name" value="P-loop containing nucleotide triphosphate hydrolases"/>
    <property type="match status" value="1"/>
</dbReference>
<keyword evidence="3" id="KW-0547">Nucleotide-binding</keyword>
<dbReference type="EMBL" id="CP109019">
    <property type="protein sequence ID" value="WUT82048.1"/>
    <property type="molecule type" value="Genomic_DNA"/>
</dbReference>
<dbReference type="GO" id="GO:0005524">
    <property type="term" value="F:ATP binding"/>
    <property type="evidence" value="ECO:0007669"/>
    <property type="project" value="UniProtKB-KW"/>
</dbReference>
<dbReference type="Pfam" id="PF00005">
    <property type="entry name" value="ABC_tran"/>
    <property type="match status" value="1"/>
</dbReference>
<gene>
    <name evidence="7" type="ORF">OG515_07440</name>
</gene>